<sequence>MHGNGVDQYCDRFGSFSVEDAYNNRKSGVGDSRAWYDTDSEEIESVVEAARMGYDGSYGWLDPTELVQFDSHYVEKSKQTNAKVFLIKAVEEADDEIRRRAAHGLLCPCRSLYSFRPMHVDGILQVDICGYEAGGLYTVEQIRSARAAFQSVEMLDFKQMALMPCMNFKRRVPWIKNVATLLAYRGEIFEEHDETHFKALAWIANCIPCQFKGGLGTEG</sequence>
<reference evidence="1" key="1">
    <citation type="journal article" date="2021" name="J. Hered.">
        <title>Genome Assembly of Salicaceae Populus deltoides (Eastern Cottonwood) I-69 Based on Nanopore Sequencing and Hi-C Technologies.</title>
        <authorList>
            <person name="Bai S."/>
            <person name="Wu H."/>
            <person name="Zhang J."/>
            <person name="Pan Z."/>
            <person name="Zhao W."/>
            <person name="Li Z."/>
            <person name="Tong C."/>
        </authorList>
    </citation>
    <scope>NUCLEOTIDE SEQUENCE</scope>
    <source>
        <tissue evidence="1">Leaf</tissue>
    </source>
</reference>
<dbReference type="AlphaFoldDB" id="A0A8T2Y3U5"/>
<evidence type="ECO:0000313" key="1">
    <source>
        <dbReference type="EMBL" id="KAH8499754.1"/>
    </source>
</evidence>
<dbReference type="PANTHER" id="PTHR10688">
    <property type="entry name" value="PWWP DOMAIN-CONTAINING PROTEIN"/>
    <property type="match status" value="1"/>
</dbReference>
<protein>
    <submittedName>
        <fullName evidence="1">Uncharacterized protein</fullName>
    </submittedName>
</protein>
<dbReference type="SUPFAM" id="SSF63748">
    <property type="entry name" value="Tudor/PWWP/MBT"/>
    <property type="match status" value="1"/>
</dbReference>
<gene>
    <name evidence="1" type="ORF">H0E87_015117</name>
</gene>
<proteinExistence type="predicted"/>
<comment type="caution">
    <text evidence="1">The sequence shown here is derived from an EMBL/GenBank/DDBJ whole genome shotgun (WGS) entry which is preliminary data.</text>
</comment>
<dbReference type="EMBL" id="JACEGQ020000008">
    <property type="protein sequence ID" value="KAH8499754.1"/>
    <property type="molecule type" value="Genomic_DNA"/>
</dbReference>
<dbReference type="Proteomes" id="UP000807159">
    <property type="component" value="Chromosome 8"/>
</dbReference>
<evidence type="ECO:0000313" key="2">
    <source>
        <dbReference type="Proteomes" id="UP000807159"/>
    </source>
</evidence>
<name>A0A8T2Y3U5_POPDE</name>
<dbReference type="InterPro" id="IPR052657">
    <property type="entry name" value="PDP_family_Arabidopsis"/>
</dbReference>
<keyword evidence="2" id="KW-1185">Reference proteome</keyword>
<organism evidence="1 2">
    <name type="scientific">Populus deltoides</name>
    <name type="common">Eastern poplar</name>
    <name type="synonym">Eastern cottonwood</name>
    <dbReference type="NCBI Taxonomy" id="3696"/>
    <lineage>
        <taxon>Eukaryota</taxon>
        <taxon>Viridiplantae</taxon>
        <taxon>Streptophyta</taxon>
        <taxon>Embryophyta</taxon>
        <taxon>Tracheophyta</taxon>
        <taxon>Spermatophyta</taxon>
        <taxon>Magnoliopsida</taxon>
        <taxon>eudicotyledons</taxon>
        <taxon>Gunneridae</taxon>
        <taxon>Pentapetalae</taxon>
        <taxon>rosids</taxon>
        <taxon>fabids</taxon>
        <taxon>Malpighiales</taxon>
        <taxon>Salicaceae</taxon>
        <taxon>Saliceae</taxon>
        <taxon>Populus</taxon>
    </lineage>
</organism>
<dbReference type="PANTHER" id="PTHR10688:SF5">
    <property type="entry name" value="PWWP DOMAIN-CONTAINING PROTEIN 1-RELATED"/>
    <property type="match status" value="1"/>
</dbReference>
<accession>A0A8T2Y3U5</accession>